<proteinExistence type="predicted"/>
<keyword evidence="5" id="KW-1185">Reference proteome</keyword>
<evidence type="ECO:0000259" key="3">
    <source>
        <dbReference type="Pfam" id="PF13192"/>
    </source>
</evidence>
<sequence length="78" mass="8512">MKKIQILGSGCAKCNDLMNNAKEAVKQSGEEATFEKVTTLNEIMKFGCMTTPGLVIDGKLVSQGKLLKPEQILQLLRS</sequence>
<evidence type="ECO:0000256" key="2">
    <source>
        <dbReference type="PIRSR" id="PIRSR037031-51"/>
    </source>
</evidence>
<dbReference type="InterPro" id="IPR012336">
    <property type="entry name" value="Thioredoxin-like_fold"/>
</dbReference>
<evidence type="ECO:0000313" key="4">
    <source>
        <dbReference type="EMBL" id="TRO82551.1"/>
    </source>
</evidence>
<dbReference type="AlphaFoldDB" id="A0A550JH58"/>
<feature type="active site" description="Nucleophile" evidence="1">
    <location>
        <position position="11"/>
    </location>
</feature>
<gene>
    <name evidence="4" type="ORF">FL622_05005</name>
</gene>
<protein>
    <submittedName>
        <fullName evidence="4">Thioredoxin family protein</fullName>
    </submittedName>
</protein>
<evidence type="ECO:0000313" key="5">
    <source>
        <dbReference type="Proteomes" id="UP000317155"/>
    </source>
</evidence>
<accession>A0A550JH58</accession>
<feature type="domain" description="Thioredoxin-like fold" evidence="3">
    <location>
        <begin position="3"/>
        <end position="76"/>
    </location>
</feature>
<evidence type="ECO:0000256" key="1">
    <source>
        <dbReference type="PIRSR" id="PIRSR037031-50"/>
    </source>
</evidence>
<dbReference type="PANTHER" id="PTHR36450">
    <property type="entry name" value="THIOREDOXIN"/>
    <property type="match status" value="1"/>
</dbReference>
<name>A0A550JH58_9BACT</name>
<dbReference type="RefSeq" id="WP_092056655.1">
    <property type="nucleotide sequence ID" value="NZ_FOJJ01000023.1"/>
</dbReference>
<dbReference type="NCBIfam" id="TIGR00412">
    <property type="entry name" value="redox_disulf_2"/>
    <property type="match status" value="1"/>
</dbReference>
<dbReference type="SUPFAM" id="SSF52833">
    <property type="entry name" value="Thioredoxin-like"/>
    <property type="match status" value="1"/>
</dbReference>
<reference evidence="4 5" key="1">
    <citation type="submission" date="2019-07" db="EMBL/GenBank/DDBJ databases">
        <title>Insights of Desulfuromonas acetexigens electromicrobiology.</title>
        <authorList>
            <person name="Katuri K."/>
            <person name="Sapireddy V."/>
            <person name="Shaw D.R."/>
            <person name="Saikaly P."/>
        </authorList>
    </citation>
    <scope>NUCLEOTIDE SEQUENCE [LARGE SCALE GENOMIC DNA]</scope>
    <source>
        <strain evidence="4 5">2873</strain>
    </source>
</reference>
<dbReference type="OrthoDB" id="9800630at2"/>
<keyword evidence="2" id="KW-1015">Disulfide bond</keyword>
<dbReference type="InterPro" id="IPR036249">
    <property type="entry name" value="Thioredoxin-like_sf"/>
</dbReference>
<feature type="active site" description="Nucleophile" evidence="1">
    <location>
        <position position="14"/>
    </location>
</feature>
<organism evidence="4 5">
    <name type="scientific">Trichloromonas acetexigens</name>
    <dbReference type="NCBI Taxonomy" id="38815"/>
    <lineage>
        <taxon>Bacteria</taxon>
        <taxon>Pseudomonadati</taxon>
        <taxon>Thermodesulfobacteriota</taxon>
        <taxon>Desulfuromonadia</taxon>
        <taxon>Desulfuromonadales</taxon>
        <taxon>Trichloromonadaceae</taxon>
        <taxon>Trichloromonas</taxon>
    </lineage>
</organism>
<feature type="disulfide bond" description="Redox-active" evidence="2">
    <location>
        <begin position="11"/>
        <end position="14"/>
    </location>
</feature>
<comment type="caution">
    <text evidence="4">The sequence shown here is derived from an EMBL/GenBank/DDBJ whole genome shotgun (WGS) entry which is preliminary data.</text>
</comment>
<dbReference type="Proteomes" id="UP000317155">
    <property type="component" value="Unassembled WGS sequence"/>
</dbReference>
<dbReference type="EMBL" id="VJVV01000003">
    <property type="protein sequence ID" value="TRO82551.1"/>
    <property type="molecule type" value="Genomic_DNA"/>
</dbReference>
<keyword evidence="2" id="KW-0676">Redox-active center</keyword>
<dbReference type="PANTHER" id="PTHR36450:SF1">
    <property type="entry name" value="THIOREDOXIN"/>
    <property type="match status" value="1"/>
</dbReference>
<dbReference type="Gene3D" id="3.40.30.10">
    <property type="entry name" value="Glutaredoxin"/>
    <property type="match status" value="1"/>
</dbReference>
<dbReference type="Pfam" id="PF13192">
    <property type="entry name" value="Thioredoxin_3"/>
    <property type="match status" value="1"/>
</dbReference>
<dbReference type="PIRSF" id="PIRSF037031">
    <property type="entry name" value="Redox_disulphide_2"/>
    <property type="match status" value="1"/>
</dbReference>
<dbReference type="InterPro" id="IPR005243">
    <property type="entry name" value="THIRX-like_proc"/>
</dbReference>